<keyword evidence="6" id="KW-1185">Reference proteome</keyword>
<feature type="compositionally biased region" description="Basic and acidic residues" evidence="2">
    <location>
        <begin position="398"/>
        <end position="408"/>
    </location>
</feature>
<dbReference type="Gene3D" id="1.25.40.10">
    <property type="entry name" value="Tetratricopeptide repeat domain"/>
    <property type="match status" value="1"/>
</dbReference>
<evidence type="ECO:0000313" key="5">
    <source>
        <dbReference type="EMBL" id="CAK7213799.1"/>
    </source>
</evidence>
<comment type="similarity">
    <text evidence="1">Belongs to the SGT1 family.</text>
</comment>
<feature type="compositionally biased region" description="Basic and acidic residues" evidence="2">
    <location>
        <begin position="241"/>
        <end position="252"/>
    </location>
</feature>
<dbReference type="PANTHER" id="PTHR45862">
    <property type="entry name" value="PROTEIN SGT1 HOMOLOG"/>
    <property type="match status" value="1"/>
</dbReference>
<dbReference type="InterPro" id="IPR044563">
    <property type="entry name" value="Sgt1-like"/>
</dbReference>
<reference evidence="5 6" key="1">
    <citation type="submission" date="2024-01" db="EMBL/GenBank/DDBJ databases">
        <authorList>
            <person name="Allen C."/>
            <person name="Tagirdzhanova G."/>
        </authorList>
    </citation>
    <scope>NUCLEOTIDE SEQUENCE [LARGE SCALE GENOMIC DNA]</scope>
</reference>
<protein>
    <submittedName>
        <fullName evidence="5">Cochaperone protein</fullName>
    </submittedName>
</protein>
<dbReference type="PROSITE" id="PS51048">
    <property type="entry name" value="SGS"/>
    <property type="match status" value="1"/>
</dbReference>
<accession>A0ABP0B2M2</accession>
<dbReference type="Gene3D" id="2.60.40.790">
    <property type="match status" value="1"/>
</dbReference>
<dbReference type="SUPFAM" id="SSF48452">
    <property type="entry name" value="TPR-like"/>
    <property type="match status" value="1"/>
</dbReference>
<feature type="domain" description="SGS" evidence="3">
    <location>
        <begin position="453"/>
        <end position="542"/>
    </location>
</feature>
<name>A0ABP0B2M2_9PEZI</name>
<feature type="compositionally biased region" description="Polar residues" evidence="2">
    <location>
        <begin position="492"/>
        <end position="520"/>
    </location>
</feature>
<dbReference type="CDD" id="cd06466">
    <property type="entry name" value="p23_CS_SGT1_like"/>
    <property type="match status" value="1"/>
</dbReference>
<evidence type="ECO:0000256" key="2">
    <source>
        <dbReference type="SAM" id="MobiDB-lite"/>
    </source>
</evidence>
<evidence type="ECO:0000259" key="3">
    <source>
        <dbReference type="PROSITE" id="PS51048"/>
    </source>
</evidence>
<feature type="compositionally biased region" description="Polar residues" evidence="2">
    <location>
        <begin position="1"/>
        <end position="10"/>
    </location>
</feature>
<proteinExistence type="inferred from homology"/>
<dbReference type="SUPFAM" id="SSF49764">
    <property type="entry name" value="HSP20-like chaperones"/>
    <property type="match status" value="1"/>
</dbReference>
<evidence type="ECO:0000259" key="4">
    <source>
        <dbReference type="PROSITE" id="PS51203"/>
    </source>
</evidence>
<feature type="domain" description="CS" evidence="4">
    <location>
        <begin position="297"/>
        <end position="389"/>
    </location>
</feature>
<feature type="compositionally biased region" description="Low complexity" evidence="2">
    <location>
        <begin position="420"/>
        <end position="429"/>
    </location>
</feature>
<feature type="compositionally biased region" description="Basic and acidic residues" evidence="2">
    <location>
        <begin position="525"/>
        <end position="546"/>
    </location>
</feature>
<evidence type="ECO:0000256" key="1">
    <source>
        <dbReference type="ARBA" id="ARBA00008509"/>
    </source>
</evidence>
<feature type="region of interest" description="Disordered" evidence="2">
    <location>
        <begin position="387"/>
        <end position="546"/>
    </location>
</feature>
<dbReference type="Proteomes" id="UP001642406">
    <property type="component" value="Unassembled WGS sequence"/>
</dbReference>
<dbReference type="InterPro" id="IPR007052">
    <property type="entry name" value="CS_dom"/>
</dbReference>
<comment type="caution">
    <text evidence="5">The sequence shown here is derived from an EMBL/GenBank/DDBJ whole genome shotgun (WGS) entry which is preliminary data.</text>
</comment>
<feature type="region of interest" description="Disordered" evidence="2">
    <location>
        <begin position="218"/>
        <end position="274"/>
    </location>
</feature>
<sequence>MSQDSGSTVDHGSVGYKQVPPPPTAGDLGFLAIQNKKYDEALTHITKALEDASAANSKTADQIPELLIARSQAYLGLKCHHDLALEDTERAYHLAGSNVRLASLAQYRRAVVLGVMKRYADADACCAWSQHLLEGKAPVGVDVKEEEAVTKNVDADGCYTVTHDDLPATLDERPVDDSGEDDTLLKMNQPTDAPAAWSRAYMWRGFVLREMQKLPADDPGRKLTVRRIPPKPTTPLVVKSPKVEEKAAEKAEAPAPAPKASEKSPKETAGAAKTETAHIPLQAKTNIVPITLPPATPAKLRVDMYQSTSKVNLSLYAKKVDDSLLRIQAGPTTLRLTNLPKEISGPSGTVVLELGGAIDETDVTKRVTPYKIELTLTKKTSGEKWGRWGEQVEDDDDIKGKEKEKKENVAPTLQDCSNMPPVTATATPPEIIPAPAPPRATTAIPSAKPSGPAYPTSSRTGPKNWDKLAADDDDEDGDGDEKSVDAFFKQLYANSTPEQQRAMNKSFTESNGTALSTDWTSVGKGKVEVKPPEGVEAKSWDERQKK</sequence>
<gene>
    <name evidence="5" type="primary">SGT1</name>
    <name evidence="5" type="ORF">SBRCBS47491_001928</name>
</gene>
<dbReference type="PROSITE" id="PS51203">
    <property type="entry name" value="CS"/>
    <property type="match status" value="1"/>
</dbReference>
<evidence type="ECO:0000313" key="6">
    <source>
        <dbReference type="Proteomes" id="UP001642406"/>
    </source>
</evidence>
<dbReference type="Pfam" id="PF05002">
    <property type="entry name" value="SGS"/>
    <property type="match status" value="1"/>
</dbReference>
<dbReference type="InterPro" id="IPR011990">
    <property type="entry name" value="TPR-like_helical_dom_sf"/>
</dbReference>
<dbReference type="InterPro" id="IPR007699">
    <property type="entry name" value="SGS_dom"/>
</dbReference>
<organism evidence="5 6">
    <name type="scientific">Sporothrix bragantina</name>
    <dbReference type="NCBI Taxonomy" id="671064"/>
    <lineage>
        <taxon>Eukaryota</taxon>
        <taxon>Fungi</taxon>
        <taxon>Dikarya</taxon>
        <taxon>Ascomycota</taxon>
        <taxon>Pezizomycotina</taxon>
        <taxon>Sordariomycetes</taxon>
        <taxon>Sordariomycetidae</taxon>
        <taxon>Ophiostomatales</taxon>
        <taxon>Ophiostomataceae</taxon>
        <taxon>Sporothrix</taxon>
    </lineage>
</organism>
<feature type="region of interest" description="Disordered" evidence="2">
    <location>
        <begin position="1"/>
        <end position="21"/>
    </location>
</feature>
<feature type="region of interest" description="Disordered" evidence="2">
    <location>
        <begin position="168"/>
        <end position="188"/>
    </location>
</feature>
<dbReference type="EMBL" id="CAWUHC010000010">
    <property type="protein sequence ID" value="CAK7213799.1"/>
    <property type="molecule type" value="Genomic_DNA"/>
</dbReference>
<dbReference type="InterPro" id="IPR008978">
    <property type="entry name" value="HSP20-like_chaperone"/>
</dbReference>
<dbReference type="Pfam" id="PF04969">
    <property type="entry name" value="CS"/>
    <property type="match status" value="1"/>
</dbReference>